<accession>A0A381V122</accession>
<proteinExistence type="predicted"/>
<name>A0A381V122_9ZZZZ</name>
<evidence type="ECO:0000313" key="1">
    <source>
        <dbReference type="EMBL" id="SVA34096.1"/>
    </source>
</evidence>
<dbReference type="AntiFam" id="ANF00010">
    <property type="entry name" value="tRNA translation"/>
</dbReference>
<gene>
    <name evidence="1" type="ORF">METZ01_LOCUS86950</name>
</gene>
<protein>
    <submittedName>
        <fullName evidence="1">Uncharacterized protein</fullName>
    </submittedName>
</protein>
<organism evidence="1">
    <name type="scientific">marine metagenome</name>
    <dbReference type="NCBI Taxonomy" id="408172"/>
    <lineage>
        <taxon>unclassified sequences</taxon>
        <taxon>metagenomes</taxon>
        <taxon>ecological metagenomes</taxon>
    </lineage>
</organism>
<reference evidence="1" key="1">
    <citation type="submission" date="2018-05" db="EMBL/GenBank/DDBJ databases">
        <authorList>
            <person name="Lanie J.A."/>
            <person name="Ng W.-L."/>
            <person name="Kazmierczak K.M."/>
            <person name="Andrzejewski T.M."/>
            <person name="Davidsen T.M."/>
            <person name="Wayne K.J."/>
            <person name="Tettelin H."/>
            <person name="Glass J.I."/>
            <person name="Rusch D."/>
            <person name="Podicherti R."/>
            <person name="Tsui H.-C.T."/>
            <person name="Winkler M.E."/>
        </authorList>
    </citation>
    <scope>NUCLEOTIDE SEQUENCE</scope>
</reference>
<dbReference type="AlphaFoldDB" id="A0A381V122"/>
<sequence length="46" mass="5208">EHLTFNQVVAGSIPARPTIYGLKTYIFETTYSLESHNDIVQGKIVR</sequence>
<feature type="non-terminal residue" evidence="1">
    <location>
        <position position="1"/>
    </location>
</feature>
<dbReference type="EMBL" id="UINC01007575">
    <property type="protein sequence ID" value="SVA34096.1"/>
    <property type="molecule type" value="Genomic_DNA"/>
</dbReference>